<sequence length="62" mass="6963">MVDGTLVEVTIVEEWGYAMGEDTCLFEDESESEASHSEFEEGHVDPEARHNVNMLVEKFAEG</sequence>
<keyword evidence="2" id="KW-1185">Reference proteome</keyword>
<dbReference type="AlphaFoldDB" id="A0A392TRU9"/>
<proteinExistence type="predicted"/>
<reference evidence="1 2" key="1">
    <citation type="journal article" date="2018" name="Front. Plant Sci.">
        <title>Red Clover (Trifolium pratense) and Zigzag Clover (T. medium) - A Picture of Genomic Similarities and Differences.</title>
        <authorList>
            <person name="Dluhosova J."/>
            <person name="Istvanek J."/>
            <person name="Nedelnik J."/>
            <person name="Repkova J."/>
        </authorList>
    </citation>
    <scope>NUCLEOTIDE SEQUENCE [LARGE SCALE GENOMIC DNA]</scope>
    <source>
        <strain evidence="2">cv. 10/8</strain>
        <tissue evidence="1">Leaf</tissue>
    </source>
</reference>
<dbReference type="EMBL" id="LXQA010636667">
    <property type="protein sequence ID" value="MCI63414.1"/>
    <property type="molecule type" value="Genomic_DNA"/>
</dbReference>
<evidence type="ECO:0000313" key="2">
    <source>
        <dbReference type="Proteomes" id="UP000265520"/>
    </source>
</evidence>
<evidence type="ECO:0000313" key="1">
    <source>
        <dbReference type="EMBL" id="MCI63414.1"/>
    </source>
</evidence>
<dbReference type="Proteomes" id="UP000265520">
    <property type="component" value="Unassembled WGS sequence"/>
</dbReference>
<comment type="caution">
    <text evidence="1">The sequence shown here is derived from an EMBL/GenBank/DDBJ whole genome shotgun (WGS) entry which is preliminary data.</text>
</comment>
<accession>A0A392TRU9</accession>
<feature type="non-terminal residue" evidence="1">
    <location>
        <position position="62"/>
    </location>
</feature>
<organism evidence="1 2">
    <name type="scientific">Trifolium medium</name>
    <dbReference type="NCBI Taxonomy" id="97028"/>
    <lineage>
        <taxon>Eukaryota</taxon>
        <taxon>Viridiplantae</taxon>
        <taxon>Streptophyta</taxon>
        <taxon>Embryophyta</taxon>
        <taxon>Tracheophyta</taxon>
        <taxon>Spermatophyta</taxon>
        <taxon>Magnoliopsida</taxon>
        <taxon>eudicotyledons</taxon>
        <taxon>Gunneridae</taxon>
        <taxon>Pentapetalae</taxon>
        <taxon>rosids</taxon>
        <taxon>fabids</taxon>
        <taxon>Fabales</taxon>
        <taxon>Fabaceae</taxon>
        <taxon>Papilionoideae</taxon>
        <taxon>50 kb inversion clade</taxon>
        <taxon>NPAAA clade</taxon>
        <taxon>Hologalegina</taxon>
        <taxon>IRL clade</taxon>
        <taxon>Trifolieae</taxon>
        <taxon>Trifolium</taxon>
    </lineage>
</organism>
<protein>
    <submittedName>
        <fullName evidence="1">DUF4283 domain protein</fullName>
    </submittedName>
</protein>
<name>A0A392TRU9_9FABA</name>